<dbReference type="AlphaFoldDB" id="A0A4Q0T190"/>
<dbReference type="PANTHER" id="PTHR30336">
    <property type="entry name" value="INNER MEMBRANE PROTEIN, PROBABLE PERMEASE"/>
    <property type="match status" value="1"/>
</dbReference>
<dbReference type="Gene3D" id="3.40.50.620">
    <property type="entry name" value="HUPs"/>
    <property type="match status" value="1"/>
</dbReference>
<evidence type="ECO:0000313" key="4">
    <source>
        <dbReference type="Proteomes" id="UP000289437"/>
    </source>
</evidence>
<organism evidence="3 4">
    <name type="scientific">Granulicella sibirica</name>
    <dbReference type="NCBI Taxonomy" id="2479048"/>
    <lineage>
        <taxon>Bacteria</taxon>
        <taxon>Pseudomonadati</taxon>
        <taxon>Acidobacteriota</taxon>
        <taxon>Terriglobia</taxon>
        <taxon>Terriglobales</taxon>
        <taxon>Acidobacteriaceae</taxon>
        <taxon>Granulicella</taxon>
    </lineage>
</organism>
<protein>
    <recommendedName>
        <fullName evidence="2">DUF218 domain-containing protein</fullName>
    </recommendedName>
</protein>
<comment type="caution">
    <text evidence="3">The sequence shown here is derived from an EMBL/GenBank/DDBJ whole genome shotgun (WGS) entry which is preliminary data.</text>
</comment>
<gene>
    <name evidence="3" type="ORF">GRAN_4395</name>
</gene>
<evidence type="ECO:0000256" key="1">
    <source>
        <dbReference type="SAM" id="Phobius"/>
    </source>
</evidence>
<dbReference type="InterPro" id="IPR003848">
    <property type="entry name" value="DUF218"/>
</dbReference>
<feature type="transmembrane region" description="Helical" evidence="1">
    <location>
        <begin position="20"/>
        <end position="41"/>
    </location>
</feature>
<reference evidence="3 4" key="1">
    <citation type="submission" date="2018-11" db="EMBL/GenBank/DDBJ databases">
        <authorList>
            <person name="Mardanov A.V."/>
            <person name="Ravin N.V."/>
            <person name="Dedysh S.N."/>
        </authorList>
    </citation>
    <scope>NUCLEOTIDE SEQUENCE [LARGE SCALE GENOMIC DNA]</scope>
    <source>
        <strain evidence="3 4">AF10</strain>
    </source>
</reference>
<keyword evidence="1" id="KW-0472">Membrane</keyword>
<dbReference type="InterPro" id="IPR014729">
    <property type="entry name" value="Rossmann-like_a/b/a_fold"/>
</dbReference>
<name>A0A4Q0T190_9BACT</name>
<keyword evidence="1" id="KW-1133">Transmembrane helix</keyword>
<dbReference type="OrthoDB" id="9782395at2"/>
<feature type="domain" description="DUF218" evidence="2">
    <location>
        <begin position="56"/>
        <end position="202"/>
    </location>
</feature>
<dbReference type="InterPro" id="IPR051599">
    <property type="entry name" value="Cell_Envelope_Assoc"/>
</dbReference>
<accession>A0A4Q0T190</accession>
<proteinExistence type="predicted"/>
<dbReference type="Proteomes" id="UP000289437">
    <property type="component" value="Unassembled WGS sequence"/>
</dbReference>
<evidence type="ECO:0000259" key="2">
    <source>
        <dbReference type="Pfam" id="PF02698"/>
    </source>
</evidence>
<dbReference type="Pfam" id="PF02698">
    <property type="entry name" value="DUF218"/>
    <property type="match status" value="1"/>
</dbReference>
<dbReference type="GO" id="GO:0005886">
    <property type="term" value="C:plasma membrane"/>
    <property type="evidence" value="ECO:0007669"/>
    <property type="project" value="TreeGrafter"/>
</dbReference>
<dbReference type="EMBL" id="RDSM01000003">
    <property type="protein sequence ID" value="RXH55291.1"/>
    <property type="molecule type" value="Genomic_DNA"/>
</dbReference>
<sequence>MRPVPYRQSRPQPESTARFFLRRVLGLCLLAALAWSQWLFYEIRATSRTDHAQPADAIVVFGAAEYAGRPSPVLHARLDHAVSLYNKQIAPLLITLGGGGDKDSGLSEGGVARDFLLANGVPFDKIIAETRSIDTEQQVDRLADIARANHLQRLVVVSDGTHLFRIQYLCRQQGLEVYTSPRPPYGNISDLDLTERYLHEMLSYTSARFHLNASWMHRRIEDQSSL</sequence>
<evidence type="ECO:0000313" key="3">
    <source>
        <dbReference type="EMBL" id="RXH55291.1"/>
    </source>
</evidence>
<reference evidence="4" key="2">
    <citation type="submission" date="2019-02" db="EMBL/GenBank/DDBJ databases">
        <title>Granulicella sibirica sp. nov., a psychrotolerant acidobacterium isolated from an organic soil layer in forested tundra, West Siberia.</title>
        <authorList>
            <person name="Oshkin I.Y."/>
            <person name="Kulichevskaya I.S."/>
            <person name="Rijpstra W.I.C."/>
            <person name="Sinninghe Damste J.S."/>
            <person name="Rakitin A.L."/>
            <person name="Ravin N.V."/>
            <person name="Dedysh S.N."/>
        </authorList>
    </citation>
    <scope>NUCLEOTIDE SEQUENCE [LARGE SCALE GENOMIC DNA]</scope>
    <source>
        <strain evidence="4">AF10</strain>
    </source>
</reference>
<dbReference type="CDD" id="cd06259">
    <property type="entry name" value="YdcF-like"/>
    <property type="match status" value="1"/>
</dbReference>
<dbReference type="PANTHER" id="PTHR30336:SF20">
    <property type="entry name" value="DUF218 DOMAIN-CONTAINING PROTEIN"/>
    <property type="match status" value="1"/>
</dbReference>
<keyword evidence="4" id="KW-1185">Reference proteome</keyword>
<keyword evidence="1" id="KW-0812">Transmembrane</keyword>
<dbReference type="RefSeq" id="WP_128914936.1">
    <property type="nucleotide sequence ID" value="NZ_RDSM01000003.1"/>
</dbReference>